<dbReference type="EMBL" id="MU004236">
    <property type="protein sequence ID" value="KAF2668557.1"/>
    <property type="molecule type" value="Genomic_DNA"/>
</dbReference>
<dbReference type="SMART" id="SM00855">
    <property type="entry name" value="PGAM"/>
    <property type="match status" value="1"/>
</dbReference>
<reference evidence="4" key="1">
    <citation type="journal article" date="2020" name="Stud. Mycol.">
        <title>101 Dothideomycetes genomes: a test case for predicting lifestyles and emergence of pathogens.</title>
        <authorList>
            <person name="Haridas S."/>
            <person name="Albert R."/>
            <person name="Binder M."/>
            <person name="Bloem J."/>
            <person name="Labutti K."/>
            <person name="Salamov A."/>
            <person name="Andreopoulos B."/>
            <person name="Baker S."/>
            <person name="Barry K."/>
            <person name="Bills G."/>
            <person name="Bluhm B."/>
            <person name="Cannon C."/>
            <person name="Castanera R."/>
            <person name="Culley D."/>
            <person name="Daum C."/>
            <person name="Ezra D."/>
            <person name="Gonzalez J."/>
            <person name="Henrissat B."/>
            <person name="Kuo A."/>
            <person name="Liang C."/>
            <person name="Lipzen A."/>
            <person name="Lutzoni F."/>
            <person name="Magnuson J."/>
            <person name="Mondo S."/>
            <person name="Nolan M."/>
            <person name="Ohm R."/>
            <person name="Pangilinan J."/>
            <person name="Park H.-J."/>
            <person name="Ramirez L."/>
            <person name="Alfaro M."/>
            <person name="Sun H."/>
            <person name="Tritt A."/>
            <person name="Yoshinaga Y."/>
            <person name="Zwiers L.-H."/>
            <person name="Turgeon B."/>
            <person name="Goodwin S."/>
            <person name="Spatafora J."/>
            <person name="Crous P."/>
            <person name="Grigoriev I."/>
        </authorList>
    </citation>
    <scope>NUCLEOTIDE SEQUENCE</scope>
    <source>
        <strain evidence="4">CBS 115976</strain>
    </source>
</reference>
<name>A0A6A6UAT9_9PEZI</name>
<dbReference type="GO" id="GO:0005829">
    <property type="term" value="C:cytosol"/>
    <property type="evidence" value="ECO:0007669"/>
    <property type="project" value="TreeGrafter"/>
</dbReference>
<feature type="active site" description="Tele-phosphohistidine intermediate" evidence="2">
    <location>
        <position position="10"/>
    </location>
</feature>
<dbReference type="SUPFAM" id="SSF53254">
    <property type="entry name" value="Phosphoglycerate mutase-like"/>
    <property type="match status" value="1"/>
</dbReference>
<dbReference type="InterPro" id="IPR029033">
    <property type="entry name" value="His_PPase_superfam"/>
</dbReference>
<dbReference type="Pfam" id="PF00300">
    <property type="entry name" value="His_Phos_1"/>
    <property type="match status" value="1"/>
</dbReference>
<feature type="binding site" evidence="3">
    <location>
        <begin position="91"/>
        <end position="94"/>
    </location>
    <ligand>
        <name>substrate</name>
    </ligand>
</feature>
<keyword evidence="5" id="KW-1185">Reference proteome</keyword>
<feature type="binding site" evidence="3">
    <location>
        <position position="61"/>
    </location>
    <ligand>
        <name>substrate</name>
    </ligand>
</feature>
<organism evidence="4 5">
    <name type="scientific">Microthyrium microscopicum</name>
    <dbReference type="NCBI Taxonomy" id="703497"/>
    <lineage>
        <taxon>Eukaryota</taxon>
        <taxon>Fungi</taxon>
        <taxon>Dikarya</taxon>
        <taxon>Ascomycota</taxon>
        <taxon>Pezizomycotina</taxon>
        <taxon>Dothideomycetes</taxon>
        <taxon>Dothideomycetes incertae sedis</taxon>
        <taxon>Microthyriales</taxon>
        <taxon>Microthyriaceae</taxon>
        <taxon>Microthyrium</taxon>
    </lineage>
</organism>
<feature type="binding site" evidence="3">
    <location>
        <begin position="9"/>
        <end position="16"/>
    </location>
    <ligand>
        <name>substrate</name>
    </ligand>
</feature>
<dbReference type="PANTHER" id="PTHR46517">
    <property type="entry name" value="FRUCTOSE-2,6-BISPHOSPHATASE TIGAR"/>
    <property type="match status" value="1"/>
</dbReference>
<evidence type="ECO:0000313" key="4">
    <source>
        <dbReference type="EMBL" id="KAF2668557.1"/>
    </source>
</evidence>
<accession>A0A6A6UAT9</accession>
<dbReference type="PROSITE" id="PS00175">
    <property type="entry name" value="PG_MUTASE"/>
    <property type="match status" value="1"/>
</dbReference>
<dbReference type="GO" id="GO:0043456">
    <property type="term" value="P:regulation of pentose-phosphate shunt"/>
    <property type="evidence" value="ECO:0007669"/>
    <property type="project" value="TreeGrafter"/>
</dbReference>
<dbReference type="Proteomes" id="UP000799302">
    <property type="component" value="Unassembled WGS sequence"/>
</dbReference>
<evidence type="ECO:0000256" key="2">
    <source>
        <dbReference type="PIRSR" id="PIRSR613078-1"/>
    </source>
</evidence>
<dbReference type="InterPro" id="IPR051695">
    <property type="entry name" value="Phosphoglycerate_Mutase"/>
</dbReference>
<dbReference type="InterPro" id="IPR013078">
    <property type="entry name" value="His_Pase_superF_clade-1"/>
</dbReference>
<dbReference type="OrthoDB" id="354304at2759"/>
<dbReference type="CDD" id="cd07067">
    <property type="entry name" value="HP_PGM_like"/>
    <property type="match status" value="1"/>
</dbReference>
<dbReference type="GO" id="GO:0045820">
    <property type="term" value="P:negative regulation of glycolytic process"/>
    <property type="evidence" value="ECO:0007669"/>
    <property type="project" value="TreeGrafter"/>
</dbReference>
<evidence type="ECO:0000313" key="5">
    <source>
        <dbReference type="Proteomes" id="UP000799302"/>
    </source>
</evidence>
<sequence>MQLRFFLVRHGETVDNVANIIAGVRDSQLTNHGFQQATRLGQYLNASGIDITHVFASPLQRATITAQQIILGQPEKNRESIPLIPAPSLREQDYGLLEGARYDEYRRGGSGMASVETNEMMTARAAQFIDEFLEPVANNLASATVVIVSHGRFLCSLWPQLLSRFNPETIICDQQLMVASNTITLQRIGAWSNTGYLEAMFERDVPEDVSNNVLAPPAIVLSQTVRPELDEISNLRILSSRWNLRVSAINSLVHLQGFKKTRGIGSARYDSRQSTLDKFFPGQRSSPS</sequence>
<evidence type="ECO:0000256" key="1">
    <source>
        <dbReference type="ARBA" id="ARBA00022801"/>
    </source>
</evidence>
<dbReference type="Gene3D" id="3.40.50.1240">
    <property type="entry name" value="Phosphoglycerate mutase-like"/>
    <property type="match status" value="1"/>
</dbReference>
<gene>
    <name evidence="4" type="ORF">BT63DRAFT_425864</name>
</gene>
<dbReference type="InterPro" id="IPR001345">
    <property type="entry name" value="PG/BPGM_mutase_AS"/>
</dbReference>
<dbReference type="GO" id="GO:0004331">
    <property type="term" value="F:fructose-2,6-bisphosphate 2-phosphatase activity"/>
    <property type="evidence" value="ECO:0007669"/>
    <property type="project" value="TreeGrafter"/>
</dbReference>
<dbReference type="AlphaFoldDB" id="A0A6A6UAT9"/>
<feature type="active site" description="Proton donor/acceptor" evidence="2">
    <location>
        <position position="91"/>
    </location>
</feature>
<proteinExistence type="predicted"/>
<keyword evidence="1" id="KW-0378">Hydrolase</keyword>
<dbReference type="PANTHER" id="PTHR46517:SF1">
    <property type="entry name" value="FRUCTOSE-2,6-BISPHOSPHATASE TIGAR"/>
    <property type="match status" value="1"/>
</dbReference>
<protein>
    <submittedName>
        <fullName evidence="4">Phosphoglycerate mutase-like protein</fullName>
    </submittedName>
</protein>
<evidence type="ECO:0000256" key="3">
    <source>
        <dbReference type="PIRSR" id="PIRSR613078-2"/>
    </source>
</evidence>